<dbReference type="EMBL" id="BLKX01000002">
    <property type="protein sequence ID" value="GFG82849.1"/>
    <property type="molecule type" value="Genomic_DNA"/>
</dbReference>
<accession>A0ABQ1CEL4</accession>
<name>A0ABQ1CEL4_9MYCO</name>
<keyword evidence="2" id="KW-1185">Reference proteome</keyword>
<evidence type="ECO:0008006" key="3">
    <source>
        <dbReference type="Google" id="ProtNLM"/>
    </source>
</evidence>
<comment type="caution">
    <text evidence="1">The sequence shown here is derived from an EMBL/GenBank/DDBJ whole genome shotgun (WGS) entry which is preliminary data.</text>
</comment>
<evidence type="ECO:0000313" key="2">
    <source>
        <dbReference type="Proteomes" id="UP000465240"/>
    </source>
</evidence>
<dbReference type="Proteomes" id="UP000465240">
    <property type="component" value="Unassembled WGS sequence"/>
</dbReference>
<geneLocation type="plasmid" evidence="1">
    <name>pJCM18565</name>
</geneLocation>
<gene>
    <name evidence="1" type="ORF">MPRG_61250</name>
</gene>
<evidence type="ECO:0000313" key="1">
    <source>
        <dbReference type="EMBL" id="GFG82849.1"/>
    </source>
</evidence>
<organism evidence="1 2">
    <name type="scientific">Mycobacterium paragordonae</name>
    <dbReference type="NCBI Taxonomy" id="1389713"/>
    <lineage>
        <taxon>Bacteria</taxon>
        <taxon>Bacillati</taxon>
        <taxon>Actinomycetota</taxon>
        <taxon>Actinomycetes</taxon>
        <taxon>Mycobacteriales</taxon>
        <taxon>Mycobacteriaceae</taxon>
        <taxon>Mycobacterium</taxon>
    </lineage>
</organism>
<proteinExistence type="predicted"/>
<reference evidence="1 2" key="1">
    <citation type="journal article" date="2019" name="Emerg. Microbes Infect.">
        <title>Comprehensive subspecies identification of 175 nontuberculous mycobacteria species based on 7547 genomic profiles.</title>
        <authorList>
            <person name="Matsumoto Y."/>
            <person name="Kinjo T."/>
            <person name="Motooka D."/>
            <person name="Nabeya D."/>
            <person name="Jung N."/>
            <person name="Uechi K."/>
            <person name="Horii T."/>
            <person name="Iida T."/>
            <person name="Fujita J."/>
            <person name="Nakamura S."/>
        </authorList>
    </citation>
    <scope>NUCLEOTIDE SEQUENCE [LARGE SCALE GENOMIC DNA]</scope>
    <source>
        <strain evidence="1 2">JCM 18565</strain>
    </source>
</reference>
<sequence length="72" mass="7967">MLERRQDHAAAGVVDQNIDMAERLDSRGHQVVGRTWLVEFSDEAAGDGRVLIHAFQVLLGAGRRENRGAILD</sequence>
<keyword evidence="1" id="KW-0614">Plasmid</keyword>
<protein>
    <recommendedName>
        <fullName evidence="3">DUF559 domain-containing protein</fullName>
    </recommendedName>
</protein>